<gene>
    <name evidence="2" type="ORF">C1706_02440</name>
</gene>
<accession>A0A4Q2ELF4</accession>
<dbReference type="Proteomes" id="UP000290624">
    <property type="component" value="Unassembled WGS sequence"/>
</dbReference>
<dbReference type="InterPro" id="IPR039422">
    <property type="entry name" value="MarR/SlyA-like"/>
</dbReference>
<dbReference type="Pfam" id="PF12802">
    <property type="entry name" value="MarR_2"/>
    <property type="match status" value="1"/>
</dbReference>
<proteinExistence type="predicted"/>
<dbReference type="OrthoDB" id="3526267at2"/>
<reference evidence="2 3" key="1">
    <citation type="submission" date="2018-01" db="EMBL/GenBank/DDBJ databases">
        <title>Lactibacter flavus gen. nov., sp. nov., a novel bacterium of the family Propionibacteriaceae isolated from raw milk and dairy products.</title>
        <authorList>
            <person name="Wenning M."/>
            <person name="Breitenwieser F."/>
            <person name="Huptas C."/>
            <person name="von Neubeck M."/>
            <person name="Busse H.-J."/>
            <person name="Scherer S."/>
        </authorList>
    </citation>
    <scope>NUCLEOTIDE SEQUENCE [LARGE SCALE GENOMIC DNA]</scope>
    <source>
        <strain evidence="2 3">VG341</strain>
    </source>
</reference>
<keyword evidence="3" id="KW-1185">Reference proteome</keyword>
<dbReference type="AlphaFoldDB" id="A0A4Q2ELF4"/>
<dbReference type="GO" id="GO:0003700">
    <property type="term" value="F:DNA-binding transcription factor activity"/>
    <property type="evidence" value="ECO:0007669"/>
    <property type="project" value="InterPro"/>
</dbReference>
<dbReference type="PANTHER" id="PTHR33164">
    <property type="entry name" value="TRANSCRIPTIONAL REGULATOR, MARR FAMILY"/>
    <property type="match status" value="1"/>
</dbReference>
<dbReference type="GO" id="GO:0006950">
    <property type="term" value="P:response to stress"/>
    <property type="evidence" value="ECO:0007669"/>
    <property type="project" value="TreeGrafter"/>
</dbReference>
<comment type="caution">
    <text evidence="2">The sequence shown here is derived from an EMBL/GenBank/DDBJ whole genome shotgun (WGS) entry which is preliminary data.</text>
</comment>
<dbReference type="InterPro" id="IPR000835">
    <property type="entry name" value="HTH_MarR-typ"/>
</dbReference>
<name>A0A4Q2ELF4_9ACTN</name>
<feature type="domain" description="HTH marR-type" evidence="1">
    <location>
        <begin position="1"/>
        <end position="147"/>
    </location>
</feature>
<dbReference type="Gene3D" id="1.10.10.10">
    <property type="entry name" value="Winged helix-like DNA-binding domain superfamily/Winged helix DNA-binding domain"/>
    <property type="match status" value="1"/>
</dbReference>
<sequence length="158" mass="17263">MAEVRWLNDDEIAAWLKFRAVIEVLPGVLDSQLRRDANLTHMEYQVLAMLSETSDATLRMSTLAARSNATLTRMSHVVTRMSARGLLERQACVKDGRATNVHLTSAGRTALTAAAAGHVCQVRSSLIDALTPEQLHQLGGICDVILDRIDPDGIVTSR</sequence>
<evidence type="ECO:0000313" key="3">
    <source>
        <dbReference type="Proteomes" id="UP000290624"/>
    </source>
</evidence>
<dbReference type="EMBL" id="PPCV01000001">
    <property type="protein sequence ID" value="RXW33626.1"/>
    <property type="molecule type" value="Genomic_DNA"/>
</dbReference>
<evidence type="ECO:0000313" key="2">
    <source>
        <dbReference type="EMBL" id="RXW33626.1"/>
    </source>
</evidence>
<dbReference type="RefSeq" id="WP_129457595.1">
    <property type="nucleotide sequence ID" value="NZ_PPCV01000001.1"/>
</dbReference>
<dbReference type="SMART" id="SM00347">
    <property type="entry name" value="HTH_MARR"/>
    <property type="match status" value="1"/>
</dbReference>
<dbReference type="InterPro" id="IPR036390">
    <property type="entry name" value="WH_DNA-bd_sf"/>
</dbReference>
<dbReference type="InterPro" id="IPR036388">
    <property type="entry name" value="WH-like_DNA-bd_sf"/>
</dbReference>
<dbReference type="PANTHER" id="PTHR33164:SF99">
    <property type="entry name" value="MARR FAMILY REGULATORY PROTEIN"/>
    <property type="match status" value="1"/>
</dbReference>
<organism evidence="2 3">
    <name type="scientific">Propioniciclava flava</name>
    <dbReference type="NCBI Taxonomy" id="2072026"/>
    <lineage>
        <taxon>Bacteria</taxon>
        <taxon>Bacillati</taxon>
        <taxon>Actinomycetota</taxon>
        <taxon>Actinomycetes</taxon>
        <taxon>Propionibacteriales</taxon>
        <taxon>Propionibacteriaceae</taxon>
        <taxon>Propioniciclava</taxon>
    </lineage>
</organism>
<protein>
    <submittedName>
        <fullName evidence="2">MarR family transcriptional regulator</fullName>
    </submittedName>
</protein>
<dbReference type="PROSITE" id="PS50995">
    <property type="entry name" value="HTH_MARR_2"/>
    <property type="match status" value="1"/>
</dbReference>
<dbReference type="SUPFAM" id="SSF46785">
    <property type="entry name" value="Winged helix' DNA-binding domain"/>
    <property type="match status" value="1"/>
</dbReference>
<evidence type="ECO:0000259" key="1">
    <source>
        <dbReference type="PROSITE" id="PS50995"/>
    </source>
</evidence>